<dbReference type="InterPro" id="IPR011701">
    <property type="entry name" value="MFS"/>
</dbReference>
<evidence type="ECO:0000256" key="4">
    <source>
        <dbReference type="ARBA" id="ARBA00022989"/>
    </source>
</evidence>
<feature type="transmembrane region" description="Helical" evidence="6">
    <location>
        <begin position="135"/>
        <end position="157"/>
    </location>
</feature>
<evidence type="ECO:0000256" key="6">
    <source>
        <dbReference type="SAM" id="Phobius"/>
    </source>
</evidence>
<evidence type="ECO:0000259" key="7">
    <source>
        <dbReference type="PROSITE" id="PS50850"/>
    </source>
</evidence>
<feature type="domain" description="Major facilitator superfamily (MFS) profile" evidence="7">
    <location>
        <begin position="232"/>
        <end position="420"/>
    </location>
</feature>
<dbReference type="InterPro" id="IPR050327">
    <property type="entry name" value="Proton-linked_MCT"/>
</dbReference>
<keyword evidence="2" id="KW-0813">Transport</keyword>
<dbReference type="PANTHER" id="PTHR11360:SF290">
    <property type="entry name" value="MONOCARBOXYLATE MFS PERMEASE"/>
    <property type="match status" value="1"/>
</dbReference>
<accession>A0A923IDV4</accession>
<feature type="transmembrane region" description="Helical" evidence="6">
    <location>
        <begin position="232"/>
        <end position="253"/>
    </location>
</feature>
<reference evidence="8" key="1">
    <citation type="submission" date="2020-08" db="EMBL/GenBank/DDBJ databases">
        <title>Genome public.</title>
        <authorList>
            <person name="Liu C."/>
            <person name="Sun Q."/>
        </authorList>
    </citation>
    <scope>NUCLEOTIDE SEQUENCE</scope>
    <source>
        <strain evidence="8">BX8</strain>
    </source>
</reference>
<dbReference type="Proteomes" id="UP000659630">
    <property type="component" value="Unassembled WGS sequence"/>
</dbReference>
<feature type="transmembrane region" description="Helical" evidence="6">
    <location>
        <begin position="48"/>
        <end position="68"/>
    </location>
</feature>
<evidence type="ECO:0000256" key="5">
    <source>
        <dbReference type="ARBA" id="ARBA00023136"/>
    </source>
</evidence>
<evidence type="ECO:0000256" key="1">
    <source>
        <dbReference type="ARBA" id="ARBA00004651"/>
    </source>
</evidence>
<feature type="transmembrane region" description="Helical" evidence="6">
    <location>
        <begin position="104"/>
        <end position="123"/>
    </location>
</feature>
<organism evidence="8 9">
    <name type="scientific">Anaerofilum hominis</name>
    <dbReference type="NCBI Taxonomy" id="2763016"/>
    <lineage>
        <taxon>Bacteria</taxon>
        <taxon>Bacillati</taxon>
        <taxon>Bacillota</taxon>
        <taxon>Clostridia</taxon>
        <taxon>Eubacteriales</taxon>
        <taxon>Oscillospiraceae</taxon>
        <taxon>Anaerofilum</taxon>
    </lineage>
</organism>
<dbReference type="Gene3D" id="1.20.1250.20">
    <property type="entry name" value="MFS general substrate transporter like domains"/>
    <property type="match status" value="2"/>
</dbReference>
<dbReference type="InterPro" id="IPR020846">
    <property type="entry name" value="MFS_dom"/>
</dbReference>
<keyword evidence="9" id="KW-1185">Reference proteome</keyword>
<feature type="transmembrane region" description="Helical" evidence="6">
    <location>
        <begin position="323"/>
        <end position="345"/>
    </location>
</feature>
<dbReference type="Pfam" id="PF07690">
    <property type="entry name" value="MFS_1"/>
    <property type="match status" value="1"/>
</dbReference>
<name>A0A923IDV4_9FIRM</name>
<dbReference type="EMBL" id="JACONZ010000002">
    <property type="protein sequence ID" value="MBC5581370.1"/>
    <property type="molecule type" value="Genomic_DNA"/>
</dbReference>
<keyword evidence="3 6" id="KW-0812">Transmembrane</keyword>
<feature type="transmembrane region" description="Helical" evidence="6">
    <location>
        <begin position="298"/>
        <end position="317"/>
    </location>
</feature>
<dbReference type="RefSeq" id="WP_186887726.1">
    <property type="nucleotide sequence ID" value="NZ_JACONZ010000002.1"/>
</dbReference>
<comment type="caution">
    <text evidence="8">The sequence shown here is derived from an EMBL/GenBank/DDBJ whole genome shotgun (WGS) entry which is preliminary data.</text>
</comment>
<sequence>MKKTAPFHYAWVVLGCCMLMAFAGMGVITSACGNFVTPVVEELGCSVSSFTMFISIQAASMALLYTTASRVLTTRPIGKVVACALSLQFAGMALMGTYRSIRWFYLSGLLTGVGSAFALYIALPIIINMWFKKRAGFALGLVMSCGSASGILCNLLSAQLISSLGWRSAYLILALGGAVITVPAIFFLLKTPEEKGISPYGADEPDTPTPVSSAPSGAEWGLTRREALHSPMFYLAWLTCLCYSAASSVAGYAATFTTMELGQSIRFGSLATACVSLGMIGCGFVLGVLNDRFGAKAGLIWGAVFNLIGFSGMILSIGNVSFLLPACTILGLGGSMYTVQAPLIARSVLGPRHYSEIWSVMMIGNSLMGALSFGPMGLFYDRTGSYLGAFLLAMSLFTAALFTGWTALSLSARFRARASS</sequence>
<dbReference type="PROSITE" id="PS50850">
    <property type="entry name" value="MFS"/>
    <property type="match status" value="1"/>
</dbReference>
<evidence type="ECO:0000256" key="2">
    <source>
        <dbReference type="ARBA" id="ARBA00022448"/>
    </source>
</evidence>
<feature type="transmembrane region" description="Helical" evidence="6">
    <location>
        <begin position="386"/>
        <end position="408"/>
    </location>
</feature>
<gene>
    <name evidence="8" type="ORF">H8S23_07590</name>
</gene>
<proteinExistence type="predicted"/>
<dbReference type="SUPFAM" id="SSF103473">
    <property type="entry name" value="MFS general substrate transporter"/>
    <property type="match status" value="1"/>
</dbReference>
<feature type="transmembrane region" description="Helical" evidence="6">
    <location>
        <begin position="7"/>
        <end position="28"/>
    </location>
</feature>
<dbReference type="PROSITE" id="PS51257">
    <property type="entry name" value="PROKAR_LIPOPROTEIN"/>
    <property type="match status" value="1"/>
</dbReference>
<feature type="transmembrane region" description="Helical" evidence="6">
    <location>
        <begin position="265"/>
        <end position="286"/>
    </location>
</feature>
<feature type="transmembrane region" description="Helical" evidence="6">
    <location>
        <begin position="357"/>
        <end position="380"/>
    </location>
</feature>
<comment type="subcellular location">
    <subcellularLocation>
        <location evidence="1">Cell membrane</location>
        <topology evidence="1">Multi-pass membrane protein</topology>
    </subcellularLocation>
</comment>
<evidence type="ECO:0000313" key="8">
    <source>
        <dbReference type="EMBL" id="MBC5581370.1"/>
    </source>
</evidence>
<evidence type="ECO:0000313" key="9">
    <source>
        <dbReference type="Proteomes" id="UP000659630"/>
    </source>
</evidence>
<feature type="transmembrane region" description="Helical" evidence="6">
    <location>
        <begin position="169"/>
        <end position="189"/>
    </location>
</feature>
<keyword evidence="5 6" id="KW-0472">Membrane</keyword>
<dbReference type="GO" id="GO:0005886">
    <property type="term" value="C:plasma membrane"/>
    <property type="evidence" value="ECO:0007669"/>
    <property type="project" value="UniProtKB-SubCell"/>
</dbReference>
<protein>
    <submittedName>
        <fullName evidence="8">MFS transporter</fullName>
    </submittedName>
</protein>
<dbReference type="InterPro" id="IPR036259">
    <property type="entry name" value="MFS_trans_sf"/>
</dbReference>
<dbReference type="PANTHER" id="PTHR11360">
    <property type="entry name" value="MONOCARBOXYLATE TRANSPORTER"/>
    <property type="match status" value="1"/>
</dbReference>
<evidence type="ECO:0000256" key="3">
    <source>
        <dbReference type="ARBA" id="ARBA00022692"/>
    </source>
</evidence>
<dbReference type="GO" id="GO:0022857">
    <property type="term" value="F:transmembrane transporter activity"/>
    <property type="evidence" value="ECO:0007669"/>
    <property type="project" value="InterPro"/>
</dbReference>
<dbReference type="AlphaFoldDB" id="A0A923IDV4"/>
<keyword evidence="4 6" id="KW-1133">Transmembrane helix</keyword>